<reference evidence="13 14" key="1">
    <citation type="submission" date="2023-03" db="EMBL/GenBank/DDBJ databases">
        <title>Fodinicurvata sp. CAU 1616 isolated from sea sendiment.</title>
        <authorList>
            <person name="Kim W."/>
        </authorList>
    </citation>
    <scope>NUCLEOTIDE SEQUENCE [LARGE SCALE GENOMIC DNA]</scope>
    <source>
        <strain evidence="13 14">CAU 1616</strain>
    </source>
</reference>
<evidence type="ECO:0000256" key="1">
    <source>
        <dbReference type="ARBA" id="ARBA00009684"/>
    </source>
</evidence>
<dbReference type="Pfam" id="PF08544">
    <property type="entry name" value="GHMP_kinases_C"/>
    <property type="match status" value="1"/>
</dbReference>
<protein>
    <recommendedName>
        <fullName evidence="3 10">4-diphosphocytidyl-2-C-methyl-D-erythritol kinase</fullName>
        <shortName evidence="10">CMK</shortName>
        <ecNumber evidence="2 10">2.7.1.148</ecNumber>
    </recommendedName>
    <alternativeName>
        <fullName evidence="9 10">4-(cytidine-5'-diphospho)-2-C-methyl-D-erythritol kinase</fullName>
    </alternativeName>
</protein>
<evidence type="ECO:0000256" key="8">
    <source>
        <dbReference type="ARBA" id="ARBA00023229"/>
    </source>
</evidence>
<keyword evidence="6 10" id="KW-0418">Kinase</keyword>
<accession>A0ABT5YL27</accession>
<dbReference type="InterPro" id="IPR020568">
    <property type="entry name" value="Ribosomal_Su5_D2-typ_SF"/>
</dbReference>
<dbReference type="EMBL" id="JARHUD010000003">
    <property type="protein sequence ID" value="MDF2095602.1"/>
    <property type="molecule type" value="Genomic_DNA"/>
</dbReference>
<organism evidence="13 14">
    <name type="scientific">Aquibaculum arenosum</name>
    <dbReference type="NCBI Taxonomy" id="3032591"/>
    <lineage>
        <taxon>Bacteria</taxon>
        <taxon>Pseudomonadati</taxon>
        <taxon>Pseudomonadota</taxon>
        <taxon>Alphaproteobacteria</taxon>
        <taxon>Rhodospirillales</taxon>
        <taxon>Rhodovibrionaceae</taxon>
        <taxon>Aquibaculum</taxon>
    </lineage>
</organism>
<comment type="catalytic activity">
    <reaction evidence="10">
        <text>4-CDP-2-C-methyl-D-erythritol + ATP = 4-CDP-2-C-methyl-D-erythritol 2-phosphate + ADP + H(+)</text>
        <dbReference type="Rhea" id="RHEA:18437"/>
        <dbReference type="ChEBI" id="CHEBI:15378"/>
        <dbReference type="ChEBI" id="CHEBI:30616"/>
        <dbReference type="ChEBI" id="CHEBI:57823"/>
        <dbReference type="ChEBI" id="CHEBI:57919"/>
        <dbReference type="ChEBI" id="CHEBI:456216"/>
        <dbReference type="EC" id="2.7.1.148"/>
    </reaction>
</comment>
<dbReference type="Gene3D" id="3.30.230.10">
    <property type="match status" value="1"/>
</dbReference>
<dbReference type="NCBIfam" id="TIGR00154">
    <property type="entry name" value="ispE"/>
    <property type="match status" value="1"/>
</dbReference>
<evidence type="ECO:0000256" key="10">
    <source>
        <dbReference type="HAMAP-Rule" id="MF_00061"/>
    </source>
</evidence>
<dbReference type="Pfam" id="PF00288">
    <property type="entry name" value="GHMP_kinases_N"/>
    <property type="match status" value="1"/>
</dbReference>
<keyword evidence="14" id="KW-1185">Reference proteome</keyword>
<evidence type="ECO:0000256" key="2">
    <source>
        <dbReference type="ARBA" id="ARBA00012052"/>
    </source>
</evidence>
<comment type="similarity">
    <text evidence="1 10">Belongs to the GHMP kinase family. IspE subfamily.</text>
</comment>
<evidence type="ECO:0000256" key="4">
    <source>
        <dbReference type="ARBA" id="ARBA00022679"/>
    </source>
</evidence>
<keyword evidence="7 10" id="KW-0067">ATP-binding</keyword>
<evidence type="ECO:0000256" key="3">
    <source>
        <dbReference type="ARBA" id="ARBA00017473"/>
    </source>
</evidence>
<feature type="active site" evidence="10">
    <location>
        <position position="142"/>
    </location>
</feature>
<feature type="domain" description="GHMP kinase C-terminal" evidence="12">
    <location>
        <begin position="210"/>
        <end position="278"/>
    </location>
</feature>
<dbReference type="InterPro" id="IPR036554">
    <property type="entry name" value="GHMP_kinase_C_sf"/>
</dbReference>
<dbReference type="PANTHER" id="PTHR43527">
    <property type="entry name" value="4-DIPHOSPHOCYTIDYL-2-C-METHYL-D-ERYTHRITOL KINASE, CHLOROPLASTIC"/>
    <property type="match status" value="1"/>
</dbReference>
<dbReference type="EC" id="2.7.1.148" evidence="2 10"/>
<dbReference type="SUPFAM" id="SSF54211">
    <property type="entry name" value="Ribosomal protein S5 domain 2-like"/>
    <property type="match status" value="1"/>
</dbReference>
<dbReference type="Gene3D" id="3.30.70.890">
    <property type="entry name" value="GHMP kinase, C-terminal domain"/>
    <property type="match status" value="1"/>
</dbReference>
<dbReference type="InterPro" id="IPR006204">
    <property type="entry name" value="GHMP_kinase_N_dom"/>
</dbReference>
<feature type="domain" description="GHMP kinase N-terminal" evidence="11">
    <location>
        <begin position="72"/>
        <end position="149"/>
    </location>
</feature>
<dbReference type="NCBIfam" id="NF011202">
    <property type="entry name" value="PRK14608.1"/>
    <property type="match status" value="1"/>
</dbReference>
<evidence type="ECO:0000313" key="13">
    <source>
        <dbReference type="EMBL" id="MDF2095602.1"/>
    </source>
</evidence>
<gene>
    <name evidence="10" type="primary">ispE</name>
    <name evidence="13" type="ORF">P2G67_06400</name>
</gene>
<keyword evidence="4 10" id="KW-0808">Transferase</keyword>
<evidence type="ECO:0000259" key="11">
    <source>
        <dbReference type="Pfam" id="PF00288"/>
    </source>
</evidence>
<dbReference type="InterPro" id="IPR014721">
    <property type="entry name" value="Ribsml_uS5_D2-typ_fold_subgr"/>
</dbReference>
<evidence type="ECO:0000256" key="5">
    <source>
        <dbReference type="ARBA" id="ARBA00022741"/>
    </source>
</evidence>
<evidence type="ECO:0000313" key="14">
    <source>
        <dbReference type="Proteomes" id="UP001215503"/>
    </source>
</evidence>
<dbReference type="InterPro" id="IPR013750">
    <property type="entry name" value="GHMP_kinase_C_dom"/>
</dbReference>
<keyword evidence="8 10" id="KW-0414">Isoprene biosynthesis</keyword>
<evidence type="ECO:0000256" key="6">
    <source>
        <dbReference type="ARBA" id="ARBA00022777"/>
    </source>
</evidence>
<comment type="caution">
    <text evidence="13">The sequence shown here is derived from an EMBL/GenBank/DDBJ whole genome shotgun (WGS) entry which is preliminary data.</text>
</comment>
<dbReference type="HAMAP" id="MF_00061">
    <property type="entry name" value="IspE"/>
    <property type="match status" value="1"/>
</dbReference>
<evidence type="ECO:0000256" key="9">
    <source>
        <dbReference type="ARBA" id="ARBA00032554"/>
    </source>
</evidence>
<evidence type="ECO:0000259" key="12">
    <source>
        <dbReference type="Pfam" id="PF08544"/>
    </source>
</evidence>
<comment type="pathway">
    <text evidence="10">Isoprenoid biosynthesis; isopentenyl diphosphate biosynthesis via DXP pathway; isopentenyl diphosphate from 1-deoxy-D-xylulose 5-phosphate: step 3/6.</text>
</comment>
<keyword evidence="5 10" id="KW-0547">Nucleotide-binding</keyword>
<comment type="function">
    <text evidence="10">Catalyzes the phosphorylation of the position 2 hydroxy group of 4-diphosphocytidyl-2C-methyl-D-erythritol.</text>
</comment>
<proteinExistence type="inferred from homology"/>
<dbReference type="PANTHER" id="PTHR43527:SF2">
    <property type="entry name" value="4-DIPHOSPHOCYTIDYL-2-C-METHYL-D-ERYTHRITOL KINASE, CHLOROPLASTIC"/>
    <property type="match status" value="1"/>
</dbReference>
<sequence length="293" mass="29990">MTGAGAVVETAPAKLNLTLRVVGRRADGYHELESLVAFADCGDRLSAHPSGELTLEVTGPFAAALHDAGAGNLVLRAARLLAQAAGVGRGAVLTLDKRLPVAAGLGGGSADAAATLRLLQRLWSISLPEPGLQALAAELGADVPVCLLGRPALMRGVGERLEPLPALPPTWIVLANPGVALGTPEVFRARSGPFSAAAPLWATPPRTAAELAGCLRRSANDLEPAARALRPQIDVVLSALAREAGCLLARMSGSGASCFGLFATPEEAEAAVRRLKAAQPAWWVQATPLLTGA</sequence>
<feature type="active site" evidence="10">
    <location>
        <position position="14"/>
    </location>
</feature>
<name>A0ABT5YL27_9PROT</name>
<dbReference type="GO" id="GO:0050515">
    <property type="term" value="F:4-(cytidine 5'-diphospho)-2-C-methyl-D-erythritol kinase activity"/>
    <property type="evidence" value="ECO:0007669"/>
    <property type="project" value="UniProtKB-EC"/>
</dbReference>
<dbReference type="PIRSF" id="PIRSF010376">
    <property type="entry name" value="IspE"/>
    <property type="match status" value="1"/>
</dbReference>
<dbReference type="SUPFAM" id="SSF55060">
    <property type="entry name" value="GHMP Kinase, C-terminal domain"/>
    <property type="match status" value="1"/>
</dbReference>
<dbReference type="InterPro" id="IPR004424">
    <property type="entry name" value="IspE"/>
</dbReference>
<evidence type="ECO:0000256" key="7">
    <source>
        <dbReference type="ARBA" id="ARBA00022840"/>
    </source>
</evidence>
<feature type="binding site" evidence="10">
    <location>
        <begin position="100"/>
        <end position="110"/>
    </location>
    <ligand>
        <name>ATP</name>
        <dbReference type="ChEBI" id="CHEBI:30616"/>
    </ligand>
</feature>
<dbReference type="Proteomes" id="UP001215503">
    <property type="component" value="Unassembled WGS sequence"/>
</dbReference>